<dbReference type="PROSITE" id="PS51257">
    <property type="entry name" value="PROKAR_LIPOPROTEIN"/>
    <property type="match status" value="1"/>
</dbReference>
<gene>
    <name evidence="1" type="ORF">METZ01_LOCUS496825</name>
</gene>
<protein>
    <recommendedName>
        <fullName evidence="2">Lipocalin-like domain-containing protein</fullName>
    </recommendedName>
</protein>
<accession>A0A383DHQ9</accession>
<evidence type="ECO:0008006" key="2">
    <source>
        <dbReference type="Google" id="ProtNLM"/>
    </source>
</evidence>
<feature type="non-terminal residue" evidence="1">
    <location>
        <position position="78"/>
    </location>
</feature>
<name>A0A383DHQ9_9ZZZZ</name>
<reference evidence="1" key="1">
    <citation type="submission" date="2018-05" db="EMBL/GenBank/DDBJ databases">
        <authorList>
            <person name="Lanie J.A."/>
            <person name="Ng W.-L."/>
            <person name="Kazmierczak K.M."/>
            <person name="Andrzejewski T.M."/>
            <person name="Davidsen T.M."/>
            <person name="Wayne K.J."/>
            <person name="Tettelin H."/>
            <person name="Glass J.I."/>
            <person name="Rusch D."/>
            <person name="Podicherti R."/>
            <person name="Tsui H.-C.T."/>
            <person name="Winkler M.E."/>
        </authorList>
    </citation>
    <scope>NUCLEOTIDE SEQUENCE</scope>
</reference>
<sequence>MNKLLLLLIPLLIFVSCDDGDDSHKEPHEMLVGTWTIAQVLHFSNSDCTGGDGIDQGVSGTFTYTESSVTIDVSITQS</sequence>
<proteinExistence type="predicted"/>
<dbReference type="AlphaFoldDB" id="A0A383DHQ9"/>
<dbReference type="EMBL" id="UINC01217392">
    <property type="protein sequence ID" value="SVE43971.1"/>
    <property type="molecule type" value="Genomic_DNA"/>
</dbReference>
<organism evidence="1">
    <name type="scientific">marine metagenome</name>
    <dbReference type="NCBI Taxonomy" id="408172"/>
    <lineage>
        <taxon>unclassified sequences</taxon>
        <taxon>metagenomes</taxon>
        <taxon>ecological metagenomes</taxon>
    </lineage>
</organism>
<evidence type="ECO:0000313" key="1">
    <source>
        <dbReference type="EMBL" id="SVE43971.1"/>
    </source>
</evidence>